<comment type="caution">
    <text evidence="1">The sequence shown here is derived from an EMBL/GenBank/DDBJ whole genome shotgun (WGS) entry which is preliminary data.</text>
</comment>
<dbReference type="EMBL" id="JAQMJO010000006">
    <property type="protein sequence ID" value="MDB8606373.1"/>
    <property type="molecule type" value="Genomic_DNA"/>
</dbReference>
<dbReference type="RefSeq" id="WP_002891157.1">
    <property type="nucleotide sequence ID" value="NZ_CP177179.1"/>
</dbReference>
<dbReference type="InterPro" id="IPR007358">
    <property type="entry name" value="Nucleoid_associated_NdpA"/>
</dbReference>
<evidence type="ECO:0000313" key="3">
    <source>
        <dbReference type="Proteomes" id="UP000027855"/>
    </source>
</evidence>
<accession>A0A074J048</accession>
<reference evidence="2" key="2">
    <citation type="submission" date="2023-01" db="EMBL/GenBank/DDBJ databases">
        <title>Human gut microbiome strain richness.</title>
        <authorList>
            <person name="Chen-Liaw A."/>
        </authorList>
    </citation>
    <scope>NUCLEOTIDE SEQUENCE</scope>
    <source>
        <strain evidence="2">1001283st1_B9_1001283B150217_161031</strain>
    </source>
</reference>
<name>A0A074J048_STRSL</name>
<dbReference type="GO" id="GO:0009295">
    <property type="term" value="C:nucleoid"/>
    <property type="evidence" value="ECO:0007669"/>
    <property type="project" value="InterPro"/>
</dbReference>
<reference evidence="1 3" key="1">
    <citation type="submission" date="2014-04" db="EMBL/GenBank/DDBJ databases">
        <title>Variable characteristics of bacteriocin-producing Streptococcus salivarius strains isolated from Malaysian subjects.</title>
        <authorList>
            <person name="Philip K."/>
            <person name="Barbour A."/>
        </authorList>
    </citation>
    <scope>NUCLEOTIDE SEQUENCE [LARGE SCALE GENOMIC DNA]</scope>
    <source>
        <strain evidence="1 3">NU10</strain>
    </source>
</reference>
<protein>
    <submittedName>
        <fullName evidence="2">Nucleoid-associated protein</fullName>
    </submittedName>
</protein>
<evidence type="ECO:0000313" key="2">
    <source>
        <dbReference type="EMBL" id="MDB8606373.1"/>
    </source>
</evidence>
<dbReference type="Proteomes" id="UP000027855">
    <property type="component" value="Unassembled WGS sequence"/>
</dbReference>
<dbReference type="Pfam" id="PF04245">
    <property type="entry name" value="NA37"/>
    <property type="match status" value="1"/>
</dbReference>
<dbReference type="AlphaFoldDB" id="A0A074J048"/>
<dbReference type="EMBL" id="JJMT01000005">
    <property type="protein sequence ID" value="KEO46496.1"/>
    <property type="molecule type" value="Genomic_DNA"/>
</dbReference>
<sequence length="325" mass="37382">MLDLYIKRIIIHQFSPNDTELVLAEGPLEITPRLDEYFRKKLSKVFSDEAKRGFFDAENVFISHLGDDLMESSVKIAQLWKEEFVISEDQKTNDLVFIQFDKEGQEYFAFLRIALKDSLIHSLGDSQHPIQLSQNNLPSAAQTPDEALVINRSSKQYYLIEKRIKHNGSFANYFSENLLQVQPEQSVKKSIKMVEDTAQKIAENFNQDDFNFQGKMKSAIFNNLEEDQELSPEKLADQLFDNNLTARLTFVDELKEAIPEPISVSDIDHSRQIKKLENQKLSLSNGIELIVPNNVYQDADSVEFIQNPDGTYSILIKNIEDIINK</sequence>
<proteinExistence type="predicted"/>
<evidence type="ECO:0000313" key="1">
    <source>
        <dbReference type="EMBL" id="KEO46496.1"/>
    </source>
</evidence>
<organism evidence="1 3">
    <name type="scientific">Streptococcus salivarius</name>
    <dbReference type="NCBI Taxonomy" id="1304"/>
    <lineage>
        <taxon>Bacteria</taxon>
        <taxon>Bacillati</taxon>
        <taxon>Bacillota</taxon>
        <taxon>Bacilli</taxon>
        <taxon>Lactobacillales</taxon>
        <taxon>Streptococcaceae</taxon>
        <taxon>Streptococcus</taxon>
    </lineage>
</organism>
<dbReference type="Proteomes" id="UP001212483">
    <property type="component" value="Unassembled WGS sequence"/>
</dbReference>
<gene>
    <name evidence="1" type="ORF">DL07_09290</name>
    <name evidence="2" type="ORF">PNU22_07790</name>
</gene>